<sequence length="157" mass="16604">MKLRTYPASELLPADDRDLAAAGWRRLHAPGVKGFDAALPPLLVRPAGAGMAEARIELGVHSMNSAGWLHGGYLASMAEITLFLPLFLHGRVSSAGAMTVDFSVQFLTGGGNDVPLIASIELLKETGRMAFARGVMTQDGNRILAYSGTLRKLSVAA</sequence>
<organism evidence="1 2">
    <name type="scientific">Sphingosinicella soli</name>
    <dbReference type="NCBI Taxonomy" id="333708"/>
    <lineage>
        <taxon>Bacteria</taxon>
        <taxon>Pseudomonadati</taxon>
        <taxon>Pseudomonadota</taxon>
        <taxon>Alphaproteobacteria</taxon>
        <taxon>Sphingomonadales</taxon>
        <taxon>Sphingosinicellaceae</taxon>
        <taxon>Sphingosinicella</taxon>
    </lineage>
</organism>
<dbReference type="Proteomes" id="UP000566324">
    <property type="component" value="Unassembled WGS sequence"/>
</dbReference>
<gene>
    <name evidence="1" type="ORF">GGQ98_003518</name>
</gene>
<reference evidence="1 2" key="1">
    <citation type="submission" date="2020-08" db="EMBL/GenBank/DDBJ databases">
        <title>Genomic Encyclopedia of Type Strains, Phase IV (KMG-IV): sequencing the most valuable type-strain genomes for metagenomic binning, comparative biology and taxonomic classification.</title>
        <authorList>
            <person name="Goeker M."/>
        </authorList>
    </citation>
    <scope>NUCLEOTIDE SEQUENCE [LARGE SCALE GENOMIC DNA]</scope>
    <source>
        <strain evidence="1 2">DSM 17328</strain>
    </source>
</reference>
<dbReference type="SUPFAM" id="SSF54637">
    <property type="entry name" value="Thioesterase/thiol ester dehydrase-isomerase"/>
    <property type="match status" value="1"/>
</dbReference>
<dbReference type="Gene3D" id="3.10.129.10">
    <property type="entry name" value="Hotdog Thioesterase"/>
    <property type="match status" value="1"/>
</dbReference>
<dbReference type="EMBL" id="JACHNZ010000063">
    <property type="protein sequence ID" value="MBB4633862.1"/>
    <property type="molecule type" value="Genomic_DNA"/>
</dbReference>
<dbReference type="CDD" id="cd03443">
    <property type="entry name" value="PaaI_thioesterase"/>
    <property type="match status" value="1"/>
</dbReference>
<dbReference type="InterPro" id="IPR029069">
    <property type="entry name" value="HotDog_dom_sf"/>
</dbReference>
<proteinExistence type="predicted"/>
<evidence type="ECO:0000313" key="2">
    <source>
        <dbReference type="Proteomes" id="UP000566324"/>
    </source>
</evidence>
<accession>A0A7W7F8P5</accession>
<name>A0A7W7F8P5_9SPHN</name>
<protein>
    <submittedName>
        <fullName evidence="1">Acyl-coenzyme A thioesterase PaaI-like protein</fullName>
    </submittedName>
</protein>
<dbReference type="AlphaFoldDB" id="A0A7W7F8P5"/>
<dbReference type="RefSeq" id="WP_184071845.1">
    <property type="nucleotide sequence ID" value="NZ_JACHNZ010000063.1"/>
</dbReference>
<evidence type="ECO:0000313" key="1">
    <source>
        <dbReference type="EMBL" id="MBB4633862.1"/>
    </source>
</evidence>
<comment type="caution">
    <text evidence="1">The sequence shown here is derived from an EMBL/GenBank/DDBJ whole genome shotgun (WGS) entry which is preliminary data.</text>
</comment>
<keyword evidence="2" id="KW-1185">Reference proteome</keyword>